<feature type="transmembrane region" description="Helical" evidence="1">
    <location>
        <begin position="72"/>
        <end position="94"/>
    </location>
</feature>
<keyword evidence="3" id="KW-1185">Reference proteome</keyword>
<organism evidence="2 3">
    <name type="scientific">Fodinicola feengrottensis</name>
    <dbReference type="NCBI Taxonomy" id="435914"/>
    <lineage>
        <taxon>Bacteria</taxon>
        <taxon>Bacillati</taxon>
        <taxon>Actinomycetota</taxon>
        <taxon>Actinomycetes</taxon>
        <taxon>Mycobacteriales</taxon>
        <taxon>Fodinicola</taxon>
    </lineage>
</organism>
<name>A0ABN2IAH9_9ACTN</name>
<feature type="transmembrane region" description="Helical" evidence="1">
    <location>
        <begin position="28"/>
        <end position="48"/>
    </location>
</feature>
<accession>A0ABN2IAH9</accession>
<keyword evidence="1" id="KW-1133">Transmembrane helix</keyword>
<evidence type="ECO:0000313" key="2">
    <source>
        <dbReference type="EMBL" id="GAA1700993.1"/>
    </source>
</evidence>
<keyword evidence="1" id="KW-0472">Membrane</keyword>
<sequence length="194" mass="20472">MIIARVGRGIVDIEPVVVKGARQGSVGALLGGALACLVLGPGAIWQAITNHVDPAHPIGTAHTNYLPPAGRVIMFIIGALLSLLALILLLAAAVQANQRSKVTFTAGGVRFENSGTTVQLGWKDVTAIEVGTGDDVALLISSPKKHQDLEELSPDWYRMKLGRGERLAADLGAGVRKFRPDLFRGVVQQKSGQP</sequence>
<keyword evidence="1" id="KW-0812">Transmembrane</keyword>
<evidence type="ECO:0000256" key="1">
    <source>
        <dbReference type="SAM" id="Phobius"/>
    </source>
</evidence>
<dbReference type="EMBL" id="BAAANY010000023">
    <property type="protein sequence ID" value="GAA1700993.1"/>
    <property type="molecule type" value="Genomic_DNA"/>
</dbReference>
<evidence type="ECO:0000313" key="3">
    <source>
        <dbReference type="Proteomes" id="UP001500618"/>
    </source>
</evidence>
<reference evidence="2 3" key="1">
    <citation type="journal article" date="2019" name="Int. J. Syst. Evol. Microbiol.">
        <title>The Global Catalogue of Microorganisms (GCM) 10K type strain sequencing project: providing services to taxonomists for standard genome sequencing and annotation.</title>
        <authorList>
            <consortium name="The Broad Institute Genomics Platform"/>
            <consortium name="The Broad Institute Genome Sequencing Center for Infectious Disease"/>
            <person name="Wu L."/>
            <person name="Ma J."/>
        </authorList>
    </citation>
    <scope>NUCLEOTIDE SEQUENCE [LARGE SCALE GENOMIC DNA]</scope>
    <source>
        <strain evidence="2 3">JCM 14718</strain>
    </source>
</reference>
<dbReference type="Proteomes" id="UP001500618">
    <property type="component" value="Unassembled WGS sequence"/>
</dbReference>
<comment type="caution">
    <text evidence="2">The sequence shown here is derived from an EMBL/GenBank/DDBJ whole genome shotgun (WGS) entry which is preliminary data.</text>
</comment>
<proteinExistence type="predicted"/>
<protein>
    <submittedName>
        <fullName evidence="2">Uncharacterized protein</fullName>
    </submittedName>
</protein>
<gene>
    <name evidence="2" type="ORF">GCM10009765_58170</name>
</gene>